<dbReference type="Pfam" id="PF00403">
    <property type="entry name" value="HMA"/>
    <property type="match status" value="1"/>
</dbReference>
<evidence type="ECO:0000313" key="4">
    <source>
        <dbReference type="Proteomes" id="UP000010420"/>
    </source>
</evidence>
<gene>
    <name evidence="3" type="ORF">HMPREF0216_02502</name>
</gene>
<reference evidence="3 4" key="1">
    <citation type="submission" date="2012-05" db="EMBL/GenBank/DDBJ databases">
        <authorList>
            <person name="Weinstock G."/>
            <person name="Sodergren E."/>
            <person name="Lobos E.A."/>
            <person name="Fulton L."/>
            <person name="Fulton R."/>
            <person name="Courtney L."/>
            <person name="Fronick C."/>
            <person name="O'Laughlin M."/>
            <person name="Godfrey J."/>
            <person name="Wilson R.M."/>
            <person name="Miner T."/>
            <person name="Farmer C."/>
            <person name="Delehaunty K."/>
            <person name="Cordes M."/>
            <person name="Minx P."/>
            <person name="Tomlinson C."/>
            <person name="Chen J."/>
            <person name="Wollam A."/>
            <person name="Pepin K.H."/>
            <person name="Bhonagiri V."/>
            <person name="Zhang X."/>
            <person name="Suruliraj S."/>
            <person name="Warren W."/>
            <person name="Mitreva M."/>
            <person name="Mardis E.R."/>
            <person name="Wilson R.K."/>
        </authorList>
    </citation>
    <scope>NUCLEOTIDE SEQUENCE [LARGE SCALE GENOMIC DNA]</scope>
    <source>
        <strain evidence="3 4">DSM 1785</strain>
    </source>
</reference>
<protein>
    <submittedName>
        <fullName evidence="3">Heavy metal-associated domain protein</fullName>
    </submittedName>
</protein>
<dbReference type="GO" id="GO:0046872">
    <property type="term" value="F:metal ion binding"/>
    <property type="evidence" value="ECO:0007669"/>
    <property type="project" value="UniProtKB-KW"/>
</dbReference>
<keyword evidence="1" id="KW-0479">Metal-binding</keyword>
<dbReference type="OrthoDB" id="9813965at2"/>
<accession>L1QCT7</accession>
<sequence length="69" mass="7758">MLKKIFIEGMSCNHCVNHVKEALATLKDSGKIQVNLEEKYAVVETSSNNDEIKEKIEDEGYDVVSIEEA</sequence>
<keyword evidence="4" id="KW-1185">Reference proteome</keyword>
<dbReference type="EMBL" id="AMEZ01000070">
    <property type="protein sequence ID" value="EKY25402.1"/>
    <property type="molecule type" value="Genomic_DNA"/>
</dbReference>
<dbReference type="RefSeq" id="WP_005214441.1">
    <property type="nucleotide sequence ID" value="NZ_KB291660.1"/>
</dbReference>
<organism evidence="3 4">
    <name type="scientific">Clostridium celatum DSM 1785</name>
    <dbReference type="NCBI Taxonomy" id="545697"/>
    <lineage>
        <taxon>Bacteria</taxon>
        <taxon>Bacillati</taxon>
        <taxon>Bacillota</taxon>
        <taxon>Clostridia</taxon>
        <taxon>Eubacteriales</taxon>
        <taxon>Clostridiaceae</taxon>
        <taxon>Clostridium</taxon>
    </lineage>
</organism>
<dbReference type="SUPFAM" id="SSF55008">
    <property type="entry name" value="HMA, heavy metal-associated domain"/>
    <property type="match status" value="1"/>
</dbReference>
<dbReference type="InterPro" id="IPR017969">
    <property type="entry name" value="Heavy-metal-associated_CS"/>
</dbReference>
<feature type="domain" description="HMA" evidence="2">
    <location>
        <begin position="1"/>
        <end position="64"/>
    </location>
</feature>
<evidence type="ECO:0000313" key="3">
    <source>
        <dbReference type="EMBL" id="EKY25402.1"/>
    </source>
</evidence>
<dbReference type="STRING" id="545697.HMPREF0216_02502"/>
<evidence type="ECO:0000256" key="1">
    <source>
        <dbReference type="ARBA" id="ARBA00022723"/>
    </source>
</evidence>
<dbReference type="InterPro" id="IPR036163">
    <property type="entry name" value="HMA_dom_sf"/>
</dbReference>
<evidence type="ECO:0000259" key="2">
    <source>
        <dbReference type="PROSITE" id="PS50846"/>
    </source>
</evidence>
<proteinExistence type="predicted"/>
<dbReference type="Gene3D" id="3.30.70.100">
    <property type="match status" value="1"/>
</dbReference>
<dbReference type="PATRIC" id="fig|545697.3.peg.2462"/>
<dbReference type="Proteomes" id="UP000010420">
    <property type="component" value="Unassembled WGS sequence"/>
</dbReference>
<comment type="caution">
    <text evidence="3">The sequence shown here is derived from an EMBL/GenBank/DDBJ whole genome shotgun (WGS) entry which is preliminary data.</text>
</comment>
<dbReference type="PROSITE" id="PS50846">
    <property type="entry name" value="HMA_2"/>
    <property type="match status" value="1"/>
</dbReference>
<dbReference type="InterPro" id="IPR006121">
    <property type="entry name" value="HMA_dom"/>
</dbReference>
<dbReference type="PROSITE" id="PS01047">
    <property type="entry name" value="HMA_1"/>
    <property type="match status" value="1"/>
</dbReference>
<dbReference type="eggNOG" id="COG2608">
    <property type="taxonomic scope" value="Bacteria"/>
</dbReference>
<name>L1QCT7_9CLOT</name>
<dbReference type="CDD" id="cd00371">
    <property type="entry name" value="HMA"/>
    <property type="match status" value="1"/>
</dbReference>
<dbReference type="HOGENOM" id="CLU_134973_6_2_9"/>
<dbReference type="AlphaFoldDB" id="L1QCT7"/>